<gene>
    <name evidence="2" type="ORF">R1flu_010516</name>
</gene>
<dbReference type="Proteomes" id="UP001605036">
    <property type="component" value="Unassembled WGS sequence"/>
</dbReference>
<feature type="region of interest" description="Disordered" evidence="1">
    <location>
        <begin position="865"/>
        <end position="892"/>
    </location>
</feature>
<feature type="region of interest" description="Disordered" evidence="1">
    <location>
        <begin position="144"/>
        <end position="182"/>
    </location>
</feature>
<dbReference type="AlphaFoldDB" id="A0ABD1Z572"/>
<comment type="caution">
    <text evidence="2">The sequence shown here is derived from an EMBL/GenBank/DDBJ whole genome shotgun (WGS) entry which is preliminary data.</text>
</comment>
<evidence type="ECO:0000313" key="2">
    <source>
        <dbReference type="EMBL" id="KAL2642929.1"/>
    </source>
</evidence>
<proteinExistence type="predicted"/>
<evidence type="ECO:0000313" key="3">
    <source>
        <dbReference type="Proteomes" id="UP001605036"/>
    </source>
</evidence>
<dbReference type="PANTHER" id="PTHR35381:SF1">
    <property type="entry name" value="EF-HAND DOMAIN-CONTAINING PROTEIN"/>
    <property type="match status" value="1"/>
</dbReference>
<evidence type="ECO:0008006" key="4">
    <source>
        <dbReference type="Google" id="ProtNLM"/>
    </source>
</evidence>
<feature type="region of interest" description="Disordered" evidence="1">
    <location>
        <begin position="200"/>
        <end position="228"/>
    </location>
</feature>
<name>A0ABD1Z572_9MARC</name>
<protein>
    <recommendedName>
        <fullName evidence="4">Calmodulin</fullName>
    </recommendedName>
</protein>
<reference evidence="2 3" key="1">
    <citation type="submission" date="2024-09" db="EMBL/GenBank/DDBJ databases">
        <title>Chromosome-scale assembly of Riccia fluitans.</title>
        <authorList>
            <person name="Paukszto L."/>
            <person name="Sawicki J."/>
            <person name="Karawczyk K."/>
            <person name="Piernik-Szablinska J."/>
            <person name="Szczecinska M."/>
            <person name="Mazdziarz M."/>
        </authorList>
    </citation>
    <scope>NUCLEOTIDE SEQUENCE [LARGE SCALE GENOMIC DNA]</scope>
    <source>
        <strain evidence="2">Rf_01</strain>
        <tissue evidence="2">Aerial parts of the thallus</tissue>
    </source>
</reference>
<keyword evidence="3" id="KW-1185">Reference proteome</keyword>
<feature type="region of interest" description="Disordered" evidence="1">
    <location>
        <begin position="59"/>
        <end position="80"/>
    </location>
</feature>
<feature type="compositionally biased region" description="Polar residues" evidence="1">
    <location>
        <begin position="792"/>
        <end position="809"/>
    </location>
</feature>
<evidence type="ECO:0000256" key="1">
    <source>
        <dbReference type="SAM" id="MobiDB-lite"/>
    </source>
</evidence>
<dbReference type="PANTHER" id="PTHR35381">
    <property type="entry name" value="EF-HAND DOMAIN-CONTAINING PROTEIN"/>
    <property type="match status" value="1"/>
</dbReference>
<accession>A0ABD1Z572</accession>
<feature type="region of interest" description="Disordered" evidence="1">
    <location>
        <begin position="724"/>
        <end position="757"/>
    </location>
</feature>
<dbReference type="EMBL" id="JBHFFA010000002">
    <property type="protein sequence ID" value="KAL2642929.1"/>
    <property type="molecule type" value="Genomic_DNA"/>
</dbReference>
<organism evidence="2 3">
    <name type="scientific">Riccia fluitans</name>
    <dbReference type="NCBI Taxonomy" id="41844"/>
    <lineage>
        <taxon>Eukaryota</taxon>
        <taxon>Viridiplantae</taxon>
        <taxon>Streptophyta</taxon>
        <taxon>Embryophyta</taxon>
        <taxon>Marchantiophyta</taxon>
        <taxon>Marchantiopsida</taxon>
        <taxon>Marchantiidae</taxon>
        <taxon>Marchantiales</taxon>
        <taxon>Ricciaceae</taxon>
        <taxon>Riccia</taxon>
    </lineage>
</organism>
<sequence>MTFSRQPDPAVFGRNATEDFMYLGSLFSEGASSLSSKGLSGSIKASSTHLFSMAKIAEAHQRENGGRRNPQYGSSSKGNERDNRRVLLAITVEIEDGCVEHMEMLEGDSAEVVAKKFCADHQLADVFIGPLKDHIESNIASLSKENNEHSSHGDEQHRNPSAESCRAYDSSRPETSAGDGSGFDYEAKASSSCCKERNKAAAEAKGRSKNGYTTSQAKRQPVKTRRRLSERLLAPTLTSLAKRPQPAEKDKSKELTNMIKRPLSEKAKAVYMRLYAEFLRQKQRIELEKIRNMEMYQEKIDRDRAYVSKTSWRVWRMRGRTAKQYGNYGELLYSEGLSKMEQLKTMVQLKQQEDEARELQQLTLKPEISKRAKQIRREQGQIWHRLQATDKPRQDQLQELRNEIWETKLMECTFKPRINHSRFSQKEGGTSRFEQLFLDAENRRRRQAEYTRWYPEGVTFQPHINRQRHHGLDRDDGYYEETTVFDRLLHYASKLVEKKQRWQKMAEKTIDPVTGQELFTPVTGRKPQNKRNTNDLPIGEFLYQLRSSLDSKKQWLAEQEAQARRDQASCHYVGPRSQKLLEGIKQRRLQQIFDYLDHDKDGLVRLESANLDQLADDVVEDIARVKEIGGGRPLDFETFVDHMKTVQEKAGKTGSVHLVLKHRRHDSPTHLQFQMDRYSRNLAGRSRRFSSSRQWYKLILADRAKFQSDIETLRKERQSLEMKECTFRPEIQKKRHPMRAPRPSQGRRGPPATSDSFTKIREKEQREMHGFIFEEGSRQRSVAAERLAKRASSVSDDTPSRVESQSSAGDMTPMGLIESLKSLKQITAQSESTGGSSPLSSRGQDLHEVYYESRPYQWRPEIERKQQVASVENDLPDPDKQKNGFFASLMGA</sequence>
<feature type="region of interest" description="Disordered" evidence="1">
    <location>
        <begin position="783"/>
        <end position="813"/>
    </location>
</feature>
<feature type="compositionally biased region" description="Basic and acidic residues" evidence="1">
    <location>
        <begin position="145"/>
        <end position="160"/>
    </location>
</feature>